<evidence type="ECO:0000259" key="2">
    <source>
        <dbReference type="PROSITE" id="PS50158"/>
    </source>
</evidence>
<dbReference type="SMART" id="SM00343">
    <property type="entry name" value="ZnF_C2HC"/>
    <property type="match status" value="2"/>
</dbReference>
<accession>A0A822G8N4</accession>
<gene>
    <name evidence="3" type="ORF">QYT958_LOCUS48202</name>
</gene>
<dbReference type="GO" id="GO:0008270">
    <property type="term" value="F:zinc ion binding"/>
    <property type="evidence" value="ECO:0007669"/>
    <property type="project" value="UniProtKB-KW"/>
</dbReference>
<evidence type="ECO:0000313" key="4">
    <source>
        <dbReference type="Proteomes" id="UP000663848"/>
    </source>
</evidence>
<keyword evidence="1" id="KW-0862">Zinc</keyword>
<proteinExistence type="predicted"/>
<evidence type="ECO:0000256" key="1">
    <source>
        <dbReference type="PROSITE-ProRule" id="PRU00047"/>
    </source>
</evidence>
<dbReference type="InterPro" id="IPR001878">
    <property type="entry name" value="Znf_CCHC"/>
</dbReference>
<dbReference type="Gene3D" id="4.10.60.10">
    <property type="entry name" value="Zinc finger, CCHC-type"/>
    <property type="match status" value="2"/>
</dbReference>
<feature type="domain" description="CCHC-type" evidence="2">
    <location>
        <begin position="28"/>
        <end position="43"/>
    </location>
</feature>
<dbReference type="AlphaFoldDB" id="A0A822G8N4"/>
<feature type="non-terminal residue" evidence="3">
    <location>
        <position position="58"/>
    </location>
</feature>
<dbReference type="PROSITE" id="PS50158">
    <property type="entry name" value="ZF_CCHC"/>
    <property type="match status" value="2"/>
</dbReference>
<organism evidence="3 4">
    <name type="scientific">Rotaria socialis</name>
    <dbReference type="NCBI Taxonomy" id="392032"/>
    <lineage>
        <taxon>Eukaryota</taxon>
        <taxon>Metazoa</taxon>
        <taxon>Spiralia</taxon>
        <taxon>Gnathifera</taxon>
        <taxon>Rotifera</taxon>
        <taxon>Eurotatoria</taxon>
        <taxon>Bdelloidea</taxon>
        <taxon>Philodinida</taxon>
        <taxon>Philodinidae</taxon>
        <taxon>Rotaria</taxon>
    </lineage>
</organism>
<dbReference type="EMBL" id="CAJOBR010095597">
    <property type="protein sequence ID" value="CAF5146698.1"/>
    <property type="molecule type" value="Genomic_DNA"/>
</dbReference>
<feature type="domain" description="CCHC-type" evidence="2">
    <location>
        <begin position="7"/>
        <end position="21"/>
    </location>
</feature>
<comment type="caution">
    <text evidence="3">The sequence shown here is derived from an EMBL/GenBank/DDBJ whole genome shotgun (WGS) entry which is preliminary data.</text>
</comment>
<protein>
    <recommendedName>
        <fullName evidence="2">CCHC-type domain-containing protein</fullName>
    </recommendedName>
</protein>
<sequence length="58" mass="6350">VIIAFSYRCNQSGHLARDCPSDSNQNVCYNCNQPGHISRDCTEPRATQFRGGSGFRGG</sequence>
<evidence type="ECO:0000313" key="3">
    <source>
        <dbReference type="EMBL" id="CAF5146698.1"/>
    </source>
</evidence>
<dbReference type="SUPFAM" id="SSF57756">
    <property type="entry name" value="Retrovirus zinc finger-like domains"/>
    <property type="match status" value="1"/>
</dbReference>
<dbReference type="GO" id="GO:0003676">
    <property type="term" value="F:nucleic acid binding"/>
    <property type="evidence" value="ECO:0007669"/>
    <property type="project" value="InterPro"/>
</dbReference>
<dbReference type="Proteomes" id="UP000663848">
    <property type="component" value="Unassembled WGS sequence"/>
</dbReference>
<feature type="non-terminal residue" evidence="3">
    <location>
        <position position="1"/>
    </location>
</feature>
<dbReference type="InterPro" id="IPR036875">
    <property type="entry name" value="Znf_CCHC_sf"/>
</dbReference>
<reference evidence="3" key="1">
    <citation type="submission" date="2021-02" db="EMBL/GenBank/DDBJ databases">
        <authorList>
            <person name="Nowell W R."/>
        </authorList>
    </citation>
    <scope>NUCLEOTIDE SEQUENCE</scope>
</reference>
<dbReference type="Pfam" id="PF00098">
    <property type="entry name" value="zf-CCHC"/>
    <property type="match status" value="2"/>
</dbReference>
<keyword evidence="1" id="KW-0479">Metal-binding</keyword>
<name>A0A822G8N4_9BILA</name>
<keyword evidence="1" id="KW-0863">Zinc-finger</keyword>